<keyword evidence="4 6" id="KW-0677">Repeat</keyword>
<evidence type="ECO:0000256" key="8">
    <source>
        <dbReference type="SAM" id="MobiDB-lite"/>
    </source>
</evidence>
<dbReference type="SMART" id="SM00320">
    <property type="entry name" value="WD40"/>
    <property type="match status" value="2"/>
</dbReference>
<evidence type="ECO:0000256" key="1">
    <source>
        <dbReference type="ARBA" id="ARBA00004123"/>
    </source>
</evidence>
<dbReference type="GO" id="GO:0005634">
    <property type="term" value="C:nucleus"/>
    <property type="evidence" value="ECO:0007669"/>
    <property type="project" value="UniProtKB-SubCell"/>
</dbReference>
<dbReference type="OrthoDB" id="339900at2759"/>
<dbReference type="PANTHER" id="PTHR16288">
    <property type="entry name" value="WD40 REPEAT PROTEIN 4"/>
    <property type="match status" value="1"/>
</dbReference>
<dbReference type="GO" id="GO:0008168">
    <property type="term" value="F:methyltransferase activity"/>
    <property type="evidence" value="ECO:0007669"/>
    <property type="project" value="UniProtKB-KW"/>
</dbReference>
<proteinExistence type="inferred from homology"/>
<dbReference type="GeneID" id="26840379"/>
<dbReference type="GO" id="GO:0106004">
    <property type="term" value="P:tRNA (guanine-N7)-methylation"/>
    <property type="evidence" value="ECO:0007669"/>
    <property type="project" value="UniProtKB-UniRule"/>
</dbReference>
<evidence type="ECO:0000256" key="4">
    <source>
        <dbReference type="ARBA" id="ARBA00022737"/>
    </source>
</evidence>
<comment type="caution">
    <text evidence="9">The sequence shown here is derived from an EMBL/GenBank/DDBJ whole genome shotgun (WGS) entry which is preliminary data.</text>
</comment>
<dbReference type="InterPro" id="IPR015943">
    <property type="entry name" value="WD40/YVTN_repeat-like_dom_sf"/>
</dbReference>
<dbReference type="HAMAP" id="MF_03056">
    <property type="entry name" value="TRM82"/>
    <property type="match status" value="1"/>
</dbReference>
<protein>
    <submittedName>
        <fullName evidence="9">tRNA (Guanine-N(7)-)-methyltransferase non-catalytic subunit TRM82</fullName>
    </submittedName>
</protein>
<dbReference type="AlphaFoldDB" id="A0A0V1PXT7"/>
<keyword evidence="3 6" id="KW-0819">tRNA processing</keyword>
<dbReference type="Gene3D" id="2.130.10.10">
    <property type="entry name" value="YVTN repeat-like/Quinoprotein amine dehydrogenase"/>
    <property type="match status" value="1"/>
</dbReference>
<gene>
    <name evidence="9" type="ORF">AC631_03370</name>
</gene>
<organism evidence="9 10">
    <name type="scientific">Debaryomyces fabryi</name>
    <dbReference type="NCBI Taxonomy" id="58627"/>
    <lineage>
        <taxon>Eukaryota</taxon>
        <taxon>Fungi</taxon>
        <taxon>Dikarya</taxon>
        <taxon>Ascomycota</taxon>
        <taxon>Saccharomycotina</taxon>
        <taxon>Pichiomycetes</taxon>
        <taxon>Debaryomycetaceae</taxon>
        <taxon>Debaryomyces</taxon>
    </lineage>
</organism>
<keyword evidence="5 6" id="KW-0539">Nucleus</keyword>
<dbReference type="InterPro" id="IPR036322">
    <property type="entry name" value="WD40_repeat_dom_sf"/>
</dbReference>
<dbReference type="GO" id="GO:0005829">
    <property type="term" value="C:cytosol"/>
    <property type="evidence" value="ECO:0007669"/>
    <property type="project" value="TreeGrafter"/>
</dbReference>
<dbReference type="EMBL" id="LMYN01000071">
    <property type="protein sequence ID" value="KSA00885.1"/>
    <property type="molecule type" value="Genomic_DNA"/>
</dbReference>
<evidence type="ECO:0000256" key="7">
    <source>
        <dbReference type="PROSITE-ProRule" id="PRU00221"/>
    </source>
</evidence>
<feature type="repeat" description="WD" evidence="7">
    <location>
        <begin position="245"/>
        <end position="287"/>
    </location>
</feature>
<dbReference type="UniPathway" id="UPA00989"/>
<keyword evidence="9" id="KW-0489">Methyltransferase</keyword>
<name>A0A0V1PXT7_9ASCO</name>
<dbReference type="Pfam" id="PF00400">
    <property type="entry name" value="WD40"/>
    <property type="match status" value="1"/>
</dbReference>
<accession>A0A0V1PXT7</accession>
<dbReference type="InterPro" id="IPR028884">
    <property type="entry name" value="Trm82"/>
</dbReference>
<evidence type="ECO:0000313" key="9">
    <source>
        <dbReference type="EMBL" id="KSA00885.1"/>
    </source>
</evidence>
<dbReference type="GO" id="GO:0043527">
    <property type="term" value="C:tRNA methyltransferase complex"/>
    <property type="evidence" value="ECO:0007669"/>
    <property type="project" value="TreeGrafter"/>
</dbReference>
<comment type="similarity">
    <text evidence="6">Belongs to the WD repeat TRM82 family.</text>
</comment>
<comment type="function">
    <text evidence="6">Required for the formation of N(7)-methylguanine at position 46 (m7G46) in tRNA. In the complex, it is required to stabilize and induce conformational changes of the catalytic subunit.</text>
</comment>
<dbReference type="PANTHER" id="PTHR16288:SF0">
    <property type="entry name" value="TRNA (GUANINE-N(7)-)-METHYLTRANSFERASE NON-CATALYTIC SUBUNIT WDR4"/>
    <property type="match status" value="1"/>
</dbReference>
<dbReference type="InterPro" id="IPR001680">
    <property type="entry name" value="WD40_rpt"/>
</dbReference>
<evidence type="ECO:0000256" key="6">
    <source>
        <dbReference type="HAMAP-Rule" id="MF_03056"/>
    </source>
</evidence>
<evidence type="ECO:0000256" key="3">
    <source>
        <dbReference type="ARBA" id="ARBA00022694"/>
    </source>
</evidence>
<evidence type="ECO:0000313" key="10">
    <source>
        <dbReference type="Proteomes" id="UP000054251"/>
    </source>
</evidence>
<evidence type="ECO:0000256" key="5">
    <source>
        <dbReference type="ARBA" id="ARBA00023242"/>
    </source>
</evidence>
<keyword evidence="9" id="KW-0808">Transferase</keyword>
<comment type="pathway">
    <text evidence="6">tRNA modification; N(7)-methylguanine-tRNA biosynthesis.</text>
</comment>
<reference evidence="9 10" key="1">
    <citation type="submission" date="2015-11" db="EMBL/GenBank/DDBJ databases">
        <title>The genome of Debaryomyces fabryi.</title>
        <authorList>
            <person name="Tafer H."/>
            <person name="Lopandic K."/>
        </authorList>
    </citation>
    <scope>NUCLEOTIDE SEQUENCE [LARGE SCALE GENOMIC DNA]</scope>
    <source>
        <strain evidence="9 10">CBS 789</strain>
    </source>
</reference>
<dbReference type="Proteomes" id="UP000054251">
    <property type="component" value="Unassembled WGS sequence"/>
</dbReference>
<dbReference type="PROSITE" id="PS50082">
    <property type="entry name" value="WD_REPEATS_2"/>
    <property type="match status" value="1"/>
</dbReference>
<sequence length="446" mass="50878">MKHPFQIITTDKSGKHLFATVKNNLQVFDLESGRQLGSWVDDVDINTSLKKQQEEKIKALEAQQEELTQTSEDTELENDPSSKKQKSNISKAIKVPKIPVPGPGAPPIYNYIRALTLSKDQKFLIGITDSDKSVLIFKIDFENTDNCLTLIKRQAFPKRPCAVSTSIDDKTVVVADKFGDVYTMDIDSEKSIDEKELSPLLGHVSMLSDVKIAEHSGKQFILTGDRDEHIRVSNYPKSYVVKHWLFGHREFVSSLHIPEFNTDLLISGGGDEFICLWNWYNNELLSKVPLRDLIQPFLTDSHLPPDRFLKEDSKREISISKILTCVNPKSNDKLIIVLCENTNCVLLFELKDDFSITHKFTLKVDYSIIDICLDLSSGTFIASKDIESNDDLLEFYKLNNDSNTLEIVERSDLSKAITQTNNCEVESRDQFYPLYYINSLRKRSEH</sequence>
<feature type="region of interest" description="Disordered" evidence="8">
    <location>
        <begin position="65"/>
        <end position="90"/>
    </location>
</feature>
<keyword evidence="10" id="KW-1185">Reference proteome</keyword>
<keyword evidence="2 6" id="KW-0853">WD repeat</keyword>
<evidence type="ECO:0000256" key="2">
    <source>
        <dbReference type="ARBA" id="ARBA00022574"/>
    </source>
</evidence>
<dbReference type="RefSeq" id="XP_015466987.1">
    <property type="nucleotide sequence ID" value="XM_015612199.1"/>
</dbReference>
<dbReference type="SUPFAM" id="SSF50978">
    <property type="entry name" value="WD40 repeat-like"/>
    <property type="match status" value="1"/>
</dbReference>
<comment type="subcellular location">
    <subcellularLocation>
        <location evidence="1 6">Nucleus</location>
    </subcellularLocation>
</comment>